<keyword evidence="1" id="KW-1133">Transmembrane helix</keyword>
<protein>
    <submittedName>
        <fullName evidence="2">Uncharacterized protein</fullName>
    </submittedName>
</protein>
<accession>A0A2I0VTH9</accession>
<dbReference type="EMBL" id="KZ503248">
    <property type="protein sequence ID" value="PKU66727.1"/>
    <property type="molecule type" value="Genomic_DNA"/>
</dbReference>
<keyword evidence="1" id="KW-0472">Membrane</keyword>
<evidence type="ECO:0000313" key="3">
    <source>
        <dbReference type="Proteomes" id="UP000233837"/>
    </source>
</evidence>
<name>A0A2I0VTH9_9ASPA</name>
<proteinExistence type="predicted"/>
<sequence length="80" mass="9958">MSKLKEDHYMLKGDGDVKTKKKIVFFFLMIRTIFGYYCIHCKCIDMIQIEYNWSWQREWNFIQQEFPRRSNSLHREKQNS</sequence>
<gene>
    <name evidence="2" type="ORF">MA16_Dca014146</name>
</gene>
<dbReference type="AlphaFoldDB" id="A0A2I0VTH9"/>
<dbReference type="Proteomes" id="UP000233837">
    <property type="component" value="Unassembled WGS sequence"/>
</dbReference>
<reference evidence="2 3" key="2">
    <citation type="journal article" date="2017" name="Nature">
        <title>The Apostasia genome and the evolution of orchids.</title>
        <authorList>
            <person name="Zhang G.Q."/>
            <person name="Liu K.W."/>
            <person name="Li Z."/>
            <person name="Lohaus R."/>
            <person name="Hsiao Y.Y."/>
            <person name="Niu S.C."/>
            <person name="Wang J.Y."/>
            <person name="Lin Y.C."/>
            <person name="Xu Q."/>
            <person name="Chen L.J."/>
            <person name="Yoshida K."/>
            <person name="Fujiwara S."/>
            <person name="Wang Z.W."/>
            <person name="Zhang Y.Q."/>
            <person name="Mitsuda N."/>
            <person name="Wang M."/>
            <person name="Liu G.H."/>
            <person name="Pecoraro L."/>
            <person name="Huang H.X."/>
            <person name="Xiao X.J."/>
            <person name="Lin M."/>
            <person name="Wu X.Y."/>
            <person name="Wu W.L."/>
            <person name="Chen Y.Y."/>
            <person name="Chang S.B."/>
            <person name="Sakamoto S."/>
            <person name="Ohme-Takagi M."/>
            <person name="Yagi M."/>
            <person name="Zeng S.J."/>
            <person name="Shen C.Y."/>
            <person name="Yeh C.M."/>
            <person name="Luo Y.B."/>
            <person name="Tsai W.C."/>
            <person name="Van de Peer Y."/>
            <person name="Liu Z.J."/>
        </authorList>
    </citation>
    <scope>NUCLEOTIDE SEQUENCE [LARGE SCALE GENOMIC DNA]</scope>
    <source>
        <tissue evidence="2">The whole plant</tissue>
    </source>
</reference>
<feature type="transmembrane region" description="Helical" evidence="1">
    <location>
        <begin position="21"/>
        <end position="37"/>
    </location>
</feature>
<organism evidence="2 3">
    <name type="scientific">Dendrobium catenatum</name>
    <dbReference type="NCBI Taxonomy" id="906689"/>
    <lineage>
        <taxon>Eukaryota</taxon>
        <taxon>Viridiplantae</taxon>
        <taxon>Streptophyta</taxon>
        <taxon>Embryophyta</taxon>
        <taxon>Tracheophyta</taxon>
        <taxon>Spermatophyta</taxon>
        <taxon>Magnoliopsida</taxon>
        <taxon>Liliopsida</taxon>
        <taxon>Asparagales</taxon>
        <taxon>Orchidaceae</taxon>
        <taxon>Epidendroideae</taxon>
        <taxon>Malaxideae</taxon>
        <taxon>Dendrobiinae</taxon>
        <taxon>Dendrobium</taxon>
    </lineage>
</organism>
<reference evidence="2 3" key="1">
    <citation type="journal article" date="2016" name="Sci. Rep.">
        <title>The Dendrobium catenatum Lindl. genome sequence provides insights into polysaccharide synthase, floral development and adaptive evolution.</title>
        <authorList>
            <person name="Zhang G.Q."/>
            <person name="Xu Q."/>
            <person name="Bian C."/>
            <person name="Tsai W.C."/>
            <person name="Yeh C.M."/>
            <person name="Liu K.W."/>
            <person name="Yoshida K."/>
            <person name="Zhang L.S."/>
            <person name="Chang S.B."/>
            <person name="Chen F."/>
            <person name="Shi Y."/>
            <person name="Su Y.Y."/>
            <person name="Zhang Y.Q."/>
            <person name="Chen L.J."/>
            <person name="Yin Y."/>
            <person name="Lin M."/>
            <person name="Huang H."/>
            <person name="Deng H."/>
            <person name="Wang Z.W."/>
            <person name="Zhu S.L."/>
            <person name="Zhao X."/>
            <person name="Deng C."/>
            <person name="Niu S.C."/>
            <person name="Huang J."/>
            <person name="Wang M."/>
            <person name="Liu G.H."/>
            <person name="Yang H.J."/>
            <person name="Xiao X.J."/>
            <person name="Hsiao Y.Y."/>
            <person name="Wu W.L."/>
            <person name="Chen Y.Y."/>
            <person name="Mitsuda N."/>
            <person name="Ohme-Takagi M."/>
            <person name="Luo Y.B."/>
            <person name="Van de Peer Y."/>
            <person name="Liu Z.J."/>
        </authorList>
    </citation>
    <scope>NUCLEOTIDE SEQUENCE [LARGE SCALE GENOMIC DNA]</scope>
    <source>
        <tissue evidence="2">The whole plant</tissue>
    </source>
</reference>
<keyword evidence="3" id="KW-1185">Reference proteome</keyword>
<evidence type="ECO:0000313" key="2">
    <source>
        <dbReference type="EMBL" id="PKU66727.1"/>
    </source>
</evidence>
<keyword evidence="1" id="KW-0812">Transmembrane</keyword>
<evidence type="ECO:0000256" key="1">
    <source>
        <dbReference type="SAM" id="Phobius"/>
    </source>
</evidence>